<evidence type="ECO:0000313" key="5">
    <source>
        <dbReference type="Proteomes" id="UP000682967"/>
    </source>
</evidence>
<dbReference type="EMBL" id="AOLR01000026">
    <property type="protein sequence ID" value="EMA11721.1"/>
    <property type="molecule type" value="Genomic_DNA"/>
</dbReference>
<dbReference type="Proteomes" id="UP000011659">
    <property type="component" value="Unassembled WGS sequence"/>
</dbReference>
<accession>M0JRX6</accession>
<evidence type="ECO:0000313" key="2">
    <source>
        <dbReference type="EMBL" id="EMA11721.1"/>
    </source>
</evidence>
<dbReference type="GeneID" id="64824516"/>
<dbReference type="RefSeq" id="WP_004965127.1">
    <property type="nucleotide sequence ID" value="NZ_AOLR01000026.1"/>
</dbReference>
<evidence type="ECO:0000313" key="4">
    <source>
        <dbReference type="Proteomes" id="UP000011659"/>
    </source>
</evidence>
<name>M0JRX6_9EURY</name>
<gene>
    <name evidence="2" type="ORF">C436_15880</name>
    <name evidence="3" type="ORF">KDQ40_16130</name>
</gene>
<protein>
    <submittedName>
        <fullName evidence="2">Uncharacterized protein</fullName>
    </submittedName>
</protein>
<sequence>MEPMADDLDGYDNATVYEDGTVVRVSIRRTDDDAYPSGWRYTLHYGALTAGSETLDDGTIRRYDNSHEDTKGHEVHVAPDPEPAFIKFPGIEELYERFWDEIPKPRFGPSNDNGDTHD</sequence>
<dbReference type="PATRIC" id="fig|662476.7.peg.3177"/>
<dbReference type="OrthoDB" id="216222at2157"/>
<evidence type="ECO:0000256" key="1">
    <source>
        <dbReference type="SAM" id="MobiDB-lite"/>
    </source>
</evidence>
<dbReference type="InterPro" id="IPR045397">
    <property type="entry name" value="TumE-like"/>
</dbReference>
<feature type="region of interest" description="Disordered" evidence="1">
    <location>
        <begin position="61"/>
        <end position="83"/>
    </location>
</feature>
<feature type="compositionally biased region" description="Basic and acidic residues" evidence="1">
    <location>
        <begin position="61"/>
        <end position="79"/>
    </location>
</feature>
<dbReference type="EMBL" id="CP073367">
    <property type="protein sequence ID" value="QUJ73842.1"/>
    <property type="molecule type" value="Genomic_DNA"/>
</dbReference>
<dbReference type="Proteomes" id="UP000682967">
    <property type="component" value="Plasmid pHsi117"/>
</dbReference>
<geneLocation type="plasmid" evidence="3 5">
    <name>pHsi117</name>
</geneLocation>
<proteinExistence type="predicted"/>
<keyword evidence="4" id="KW-1185">Reference proteome</keyword>
<reference evidence="3" key="2">
    <citation type="submission" date="2021-04" db="EMBL/GenBank/DDBJ databases">
        <title>Complete Genome sequence and Methylome Analysis of the Haloarchaeon Haloarcula sinaiiensis.</title>
        <authorList>
            <person name="Fomenkov A."/>
            <person name="DasSarma P."/>
            <person name="DasSarma S."/>
            <person name="Roberts R.J."/>
        </authorList>
    </citation>
    <scope>NUCLEOTIDE SEQUENCE</scope>
    <source>
        <strain evidence="3">ATCC 33800</strain>
        <plasmid evidence="3">pHsi117</plasmid>
    </source>
</reference>
<evidence type="ECO:0000313" key="3">
    <source>
        <dbReference type="EMBL" id="QUJ73842.1"/>
    </source>
</evidence>
<dbReference type="Pfam" id="PF20126">
    <property type="entry name" value="TumE"/>
    <property type="match status" value="1"/>
</dbReference>
<dbReference type="AlphaFoldDB" id="M0JRX6"/>
<dbReference type="KEGG" id="hsin:KDQ40_16130"/>
<keyword evidence="3" id="KW-0614">Plasmid</keyword>
<reference evidence="2 4" key="1">
    <citation type="journal article" date="2014" name="PLoS Genet.">
        <title>Phylogenetically driven sequencing of extremely halophilic archaea reveals strategies for static and dynamic osmo-response.</title>
        <authorList>
            <person name="Becker E.A."/>
            <person name="Seitzer P.M."/>
            <person name="Tritt A."/>
            <person name="Larsen D."/>
            <person name="Krusor M."/>
            <person name="Yao A.I."/>
            <person name="Wu D."/>
            <person name="Madern D."/>
            <person name="Eisen J.A."/>
            <person name="Darling A.E."/>
            <person name="Facciotti M.T."/>
        </authorList>
    </citation>
    <scope>NUCLEOTIDE SEQUENCE [LARGE SCALE GENOMIC DNA]</scope>
    <source>
        <strain evidence="2 4">ATCC 33800</strain>
    </source>
</reference>
<organism evidence="2 4">
    <name type="scientific">Haloarcula marismortui ATCC 33800</name>
    <dbReference type="NCBI Taxonomy" id="662476"/>
    <lineage>
        <taxon>Archaea</taxon>
        <taxon>Methanobacteriati</taxon>
        <taxon>Methanobacteriota</taxon>
        <taxon>Stenosarchaea group</taxon>
        <taxon>Halobacteria</taxon>
        <taxon>Halobacteriales</taxon>
        <taxon>Haloarculaceae</taxon>
        <taxon>Haloarcula</taxon>
    </lineage>
</organism>